<dbReference type="Proteomes" id="UP001432322">
    <property type="component" value="Unassembled WGS sequence"/>
</dbReference>
<evidence type="ECO:0000259" key="2">
    <source>
        <dbReference type="PROSITE" id="PS50234"/>
    </source>
</evidence>
<accession>A0AAV5VXS1</accession>
<protein>
    <recommendedName>
        <fullName evidence="5">C-type lectin</fullName>
    </recommendedName>
</protein>
<feature type="non-terminal residue" evidence="3">
    <location>
        <position position="1"/>
    </location>
</feature>
<dbReference type="Pfam" id="PF00059">
    <property type="entry name" value="Lectin_C"/>
    <property type="match status" value="1"/>
</dbReference>
<feature type="domain" description="VWFA" evidence="2">
    <location>
        <begin position="28"/>
        <end position="190"/>
    </location>
</feature>
<dbReference type="PROSITE" id="PS50041">
    <property type="entry name" value="C_TYPE_LECTIN_2"/>
    <property type="match status" value="1"/>
</dbReference>
<dbReference type="Gene3D" id="3.40.50.410">
    <property type="entry name" value="von Willebrand factor, type A domain"/>
    <property type="match status" value="1"/>
</dbReference>
<organism evidence="3 4">
    <name type="scientific">Pristionchus fissidentatus</name>
    <dbReference type="NCBI Taxonomy" id="1538716"/>
    <lineage>
        <taxon>Eukaryota</taxon>
        <taxon>Metazoa</taxon>
        <taxon>Ecdysozoa</taxon>
        <taxon>Nematoda</taxon>
        <taxon>Chromadorea</taxon>
        <taxon>Rhabditida</taxon>
        <taxon>Rhabditina</taxon>
        <taxon>Diplogasteromorpha</taxon>
        <taxon>Diplogasteroidea</taxon>
        <taxon>Neodiplogasteridae</taxon>
        <taxon>Pristionchus</taxon>
    </lineage>
</organism>
<dbReference type="PANTHER" id="PTHR31024:SF3">
    <property type="entry name" value="C-TYPE LECTIN-RELATED"/>
    <property type="match status" value="1"/>
</dbReference>
<dbReference type="SUPFAM" id="SSF53300">
    <property type="entry name" value="vWA-like"/>
    <property type="match status" value="1"/>
</dbReference>
<dbReference type="SMART" id="SM00034">
    <property type="entry name" value="CLECT"/>
    <property type="match status" value="1"/>
</dbReference>
<dbReference type="PANTHER" id="PTHR31024">
    <property type="entry name" value="C-TYPE LECTIN"/>
    <property type="match status" value="1"/>
</dbReference>
<dbReference type="SUPFAM" id="SSF56436">
    <property type="entry name" value="C-type lectin-like"/>
    <property type="match status" value="1"/>
</dbReference>
<dbReference type="InterPro" id="IPR016186">
    <property type="entry name" value="C-type_lectin-like/link_sf"/>
</dbReference>
<dbReference type="CDD" id="cd00037">
    <property type="entry name" value="CLECT"/>
    <property type="match status" value="1"/>
</dbReference>
<feature type="domain" description="C-type lectin" evidence="1">
    <location>
        <begin position="228"/>
        <end position="347"/>
    </location>
</feature>
<dbReference type="InterPro" id="IPR001304">
    <property type="entry name" value="C-type_lectin-like"/>
</dbReference>
<comment type="caution">
    <text evidence="3">The sequence shown here is derived from an EMBL/GenBank/DDBJ whole genome shotgun (WGS) entry which is preliminary data.</text>
</comment>
<dbReference type="InterPro" id="IPR036465">
    <property type="entry name" value="vWFA_dom_sf"/>
</dbReference>
<sequence length="358" mass="39447">SIGPYCGCEMGGKFNLPIDWDPTEIWLDIVVILDTSEAMGEDSLGAASSMIESFVGEGVLVTDLTAPFSTRVGLISMARDAQVIYDLNMTSSDRIEGKAQIAKGLDEIDVVKAFDAALDMFNRGLKSRPERVNYRQVIYYVTDSDPKVNLNPLNQFKTSQGIIIVNNFLEEGEIERPGLKDLASDGYYFTDIREDYMLSIQAFCKANCFCAGDRDAYAGRFPDPAVKAAGGCYHPVSAGVGFPKAKQTCSDLRGGLVASVHDDEKASFLNDLVMKVYKKQYFFWIGYSLNEEDVWMWEDTSTDTFTNWDTDEPSTANIAKCAYADMSGMNLPWGAGNCNIGMPYVCEYAPCSAGNKLC</sequence>
<dbReference type="EMBL" id="BTSY01000004">
    <property type="protein sequence ID" value="GMT23189.1"/>
    <property type="molecule type" value="Genomic_DNA"/>
</dbReference>
<proteinExistence type="predicted"/>
<evidence type="ECO:0000259" key="1">
    <source>
        <dbReference type="PROSITE" id="PS50041"/>
    </source>
</evidence>
<reference evidence="3" key="1">
    <citation type="submission" date="2023-10" db="EMBL/GenBank/DDBJ databases">
        <title>Genome assembly of Pristionchus species.</title>
        <authorList>
            <person name="Yoshida K."/>
            <person name="Sommer R.J."/>
        </authorList>
    </citation>
    <scope>NUCLEOTIDE SEQUENCE</scope>
    <source>
        <strain evidence="3">RS5133</strain>
    </source>
</reference>
<evidence type="ECO:0000313" key="3">
    <source>
        <dbReference type="EMBL" id="GMT23189.1"/>
    </source>
</evidence>
<keyword evidence="4" id="KW-1185">Reference proteome</keyword>
<feature type="non-terminal residue" evidence="3">
    <location>
        <position position="358"/>
    </location>
</feature>
<dbReference type="SMART" id="SM00327">
    <property type="entry name" value="VWA"/>
    <property type="match status" value="1"/>
</dbReference>
<name>A0AAV5VXS1_9BILA</name>
<dbReference type="AlphaFoldDB" id="A0AAV5VXS1"/>
<gene>
    <name evidence="3" type="ORF">PFISCL1PPCAC_14486</name>
</gene>
<dbReference type="InterPro" id="IPR016187">
    <property type="entry name" value="CTDL_fold"/>
</dbReference>
<evidence type="ECO:0008006" key="5">
    <source>
        <dbReference type="Google" id="ProtNLM"/>
    </source>
</evidence>
<dbReference type="Pfam" id="PF00092">
    <property type="entry name" value="VWA"/>
    <property type="match status" value="1"/>
</dbReference>
<dbReference type="Gene3D" id="3.10.100.10">
    <property type="entry name" value="Mannose-Binding Protein A, subunit A"/>
    <property type="match status" value="1"/>
</dbReference>
<evidence type="ECO:0000313" key="4">
    <source>
        <dbReference type="Proteomes" id="UP001432322"/>
    </source>
</evidence>
<dbReference type="PROSITE" id="PS50234">
    <property type="entry name" value="VWFA"/>
    <property type="match status" value="1"/>
</dbReference>
<dbReference type="InterPro" id="IPR002035">
    <property type="entry name" value="VWF_A"/>
</dbReference>